<dbReference type="EMBL" id="PEOG01000064">
    <property type="protein sequence ID" value="PIM51468.1"/>
    <property type="molecule type" value="Genomic_DNA"/>
</dbReference>
<sequence>MIDCSGSAARAAVLILSTLLAACASQPLNPFGRAYDEENLLPPGSLGGCKGTYDVAPYLEFGSKTMYPATQHMNSYSGDVVVEFRVDAQGRVTPLTAAEGPARLFISHNNLAMKDWRVRPATWWGTPVEVVCRLRQSYRIVGPYAPIRDDNEPPPERR</sequence>
<evidence type="ECO:0000313" key="2">
    <source>
        <dbReference type="EMBL" id="PIM51468.1"/>
    </source>
</evidence>
<evidence type="ECO:0008006" key="4">
    <source>
        <dbReference type="Google" id="ProtNLM"/>
    </source>
</evidence>
<dbReference type="Proteomes" id="UP000231501">
    <property type="component" value="Unassembled WGS sequence"/>
</dbReference>
<feature type="chain" id="PRO_5013607467" description="TonB C-terminal domain-containing protein" evidence="1">
    <location>
        <begin position="22"/>
        <end position="158"/>
    </location>
</feature>
<keyword evidence="1" id="KW-0732">Signal</keyword>
<dbReference type="Gene3D" id="3.30.1150.10">
    <property type="match status" value="1"/>
</dbReference>
<feature type="signal peptide" evidence="1">
    <location>
        <begin position="1"/>
        <end position="21"/>
    </location>
</feature>
<proteinExistence type="predicted"/>
<accession>A0A2G9C4Z5</accession>
<gene>
    <name evidence="2" type="ORF">CS062_19795</name>
</gene>
<dbReference type="OrthoDB" id="1628901at2"/>
<evidence type="ECO:0000313" key="3">
    <source>
        <dbReference type="Proteomes" id="UP000231501"/>
    </source>
</evidence>
<name>A0A2G9C4Z5_9BURK</name>
<organism evidence="2 3">
    <name type="scientific">Roseateles chitinivorans</name>
    <dbReference type="NCBI Taxonomy" id="2917965"/>
    <lineage>
        <taxon>Bacteria</taxon>
        <taxon>Pseudomonadati</taxon>
        <taxon>Pseudomonadota</taxon>
        <taxon>Betaproteobacteria</taxon>
        <taxon>Burkholderiales</taxon>
        <taxon>Sphaerotilaceae</taxon>
        <taxon>Roseateles</taxon>
    </lineage>
</organism>
<evidence type="ECO:0000256" key="1">
    <source>
        <dbReference type="SAM" id="SignalP"/>
    </source>
</evidence>
<keyword evidence="3" id="KW-1185">Reference proteome</keyword>
<dbReference type="RefSeq" id="WP_099863299.1">
    <property type="nucleotide sequence ID" value="NZ_PEOG01000064.1"/>
</dbReference>
<reference evidence="2 3" key="1">
    <citation type="submission" date="2017-11" db="EMBL/GenBank/DDBJ databases">
        <title>Draft genome sequence of Mitsuaria sp. HWN-4.</title>
        <authorList>
            <person name="Gundlapally S.R."/>
        </authorList>
    </citation>
    <scope>NUCLEOTIDE SEQUENCE [LARGE SCALE GENOMIC DNA]</scope>
    <source>
        <strain evidence="2 3">HWN-4</strain>
    </source>
</reference>
<dbReference type="SUPFAM" id="SSF74653">
    <property type="entry name" value="TolA/TonB C-terminal domain"/>
    <property type="match status" value="1"/>
</dbReference>
<dbReference type="AlphaFoldDB" id="A0A2G9C4Z5"/>
<protein>
    <recommendedName>
        <fullName evidence="4">TonB C-terminal domain-containing protein</fullName>
    </recommendedName>
</protein>
<comment type="caution">
    <text evidence="2">The sequence shown here is derived from an EMBL/GenBank/DDBJ whole genome shotgun (WGS) entry which is preliminary data.</text>
</comment>